<keyword evidence="1" id="KW-0472">Membrane</keyword>
<keyword evidence="1" id="KW-1133">Transmembrane helix</keyword>
<dbReference type="KEGG" id="nib:GU926_10855"/>
<keyword evidence="1" id="KW-0812">Transmembrane</keyword>
<evidence type="ECO:0000313" key="3">
    <source>
        <dbReference type="Proteomes" id="UP000464214"/>
    </source>
</evidence>
<feature type="transmembrane region" description="Helical" evidence="1">
    <location>
        <begin position="43"/>
        <end position="61"/>
    </location>
</feature>
<evidence type="ECO:0000313" key="2">
    <source>
        <dbReference type="EMBL" id="QHL87902.1"/>
    </source>
</evidence>
<dbReference type="Proteomes" id="UP000464214">
    <property type="component" value="Chromosome"/>
</dbReference>
<gene>
    <name evidence="2" type="ORF">GU926_10855</name>
</gene>
<dbReference type="RefSeq" id="WP_160691749.1">
    <property type="nucleotide sequence ID" value="NZ_CP047897.1"/>
</dbReference>
<keyword evidence="3" id="KW-1185">Reference proteome</keyword>
<protein>
    <submittedName>
        <fullName evidence="2">Uncharacterized protein</fullName>
    </submittedName>
</protein>
<feature type="transmembrane region" description="Helical" evidence="1">
    <location>
        <begin position="6"/>
        <end position="31"/>
    </location>
</feature>
<sequence length="110" mass="11814">MLFVLILILSLIAQLFLPWWSVAVVCFALAFWKAHRGGQAFTAGFLGVGLTWLGAALFWQVVSDGILSARVAEMFTVESPWVLLAVTVMLGGLVGGVSAVSGFFVRRALV</sequence>
<feature type="transmembrane region" description="Helical" evidence="1">
    <location>
        <begin position="81"/>
        <end position="105"/>
    </location>
</feature>
<dbReference type="EMBL" id="CP047897">
    <property type="protein sequence ID" value="QHL87902.1"/>
    <property type="molecule type" value="Genomic_DNA"/>
</dbReference>
<organism evidence="2 3">
    <name type="scientific">Nibribacter ruber</name>
    <dbReference type="NCBI Taxonomy" id="2698458"/>
    <lineage>
        <taxon>Bacteria</taxon>
        <taxon>Pseudomonadati</taxon>
        <taxon>Bacteroidota</taxon>
        <taxon>Cytophagia</taxon>
        <taxon>Cytophagales</taxon>
        <taxon>Hymenobacteraceae</taxon>
        <taxon>Nibribacter</taxon>
    </lineage>
</organism>
<accession>A0A6P1P1V8</accession>
<proteinExistence type="predicted"/>
<evidence type="ECO:0000256" key="1">
    <source>
        <dbReference type="SAM" id="Phobius"/>
    </source>
</evidence>
<dbReference type="AlphaFoldDB" id="A0A6P1P1V8"/>
<reference evidence="2 3" key="1">
    <citation type="submission" date="2020-01" db="EMBL/GenBank/DDBJ databases">
        <authorList>
            <person name="Kim M."/>
        </authorList>
    </citation>
    <scope>NUCLEOTIDE SEQUENCE [LARGE SCALE GENOMIC DNA]</scope>
    <source>
        <strain evidence="2 3">BT10</strain>
    </source>
</reference>
<name>A0A6P1P1V8_9BACT</name>